<organism evidence="3 4">
    <name type="scientific">Eleutherodactylus coqui</name>
    <name type="common">Puerto Rican coqui</name>
    <dbReference type="NCBI Taxonomy" id="57060"/>
    <lineage>
        <taxon>Eukaryota</taxon>
        <taxon>Metazoa</taxon>
        <taxon>Chordata</taxon>
        <taxon>Craniata</taxon>
        <taxon>Vertebrata</taxon>
        <taxon>Euteleostomi</taxon>
        <taxon>Amphibia</taxon>
        <taxon>Batrachia</taxon>
        <taxon>Anura</taxon>
        <taxon>Neobatrachia</taxon>
        <taxon>Hyloidea</taxon>
        <taxon>Eleutherodactylidae</taxon>
        <taxon>Eleutherodactylinae</taxon>
        <taxon>Eleutherodactylus</taxon>
        <taxon>Eleutherodactylus</taxon>
    </lineage>
</organism>
<dbReference type="PROSITE" id="PS51388">
    <property type="entry name" value="GED"/>
    <property type="match status" value="1"/>
</dbReference>
<dbReference type="GO" id="GO:0005874">
    <property type="term" value="C:microtubule"/>
    <property type="evidence" value="ECO:0007669"/>
    <property type="project" value="TreeGrafter"/>
</dbReference>
<dbReference type="GO" id="GO:0005525">
    <property type="term" value="F:GTP binding"/>
    <property type="evidence" value="ECO:0007669"/>
    <property type="project" value="InterPro"/>
</dbReference>
<dbReference type="InterPro" id="IPR022812">
    <property type="entry name" value="Dynamin"/>
</dbReference>
<protein>
    <recommendedName>
        <fullName evidence="2">GED domain-containing protein</fullName>
    </recommendedName>
</protein>
<dbReference type="InterPro" id="IPR000375">
    <property type="entry name" value="Dynamin_stalk"/>
</dbReference>
<dbReference type="GO" id="GO:0016185">
    <property type="term" value="P:synaptic vesicle budding from presynaptic endocytic zone membrane"/>
    <property type="evidence" value="ECO:0007669"/>
    <property type="project" value="TreeGrafter"/>
</dbReference>
<dbReference type="GO" id="GO:0005886">
    <property type="term" value="C:plasma membrane"/>
    <property type="evidence" value="ECO:0007669"/>
    <property type="project" value="TreeGrafter"/>
</dbReference>
<dbReference type="Proteomes" id="UP000770717">
    <property type="component" value="Unassembled WGS sequence"/>
</dbReference>
<dbReference type="GO" id="GO:0008017">
    <property type="term" value="F:microtubule binding"/>
    <property type="evidence" value="ECO:0007669"/>
    <property type="project" value="TreeGrafter"/>
</dbReference>
<dbReference type="GO" id="GO:0005634">
    <property type="term" value="C:nucleus"/>
    <property type="evidence" value="ECO:0007669"/>
    <property type="project" value="TreeGrafter"/>
</dbReference>
<proteinExistence type="predicted"/>
<reference evidence="3" key="1">
    <citation type="thesis" date="2020" institute="ProQuest LLC" country="789 East Eisenhower Parkway, Ann Arbor, MI, USA">
        <title>Comparative Genomics and Chromosome Evolution.</title>
        <authorList>
            <person name="Mudd A.B."/>
        </authorList>
    </citation>
    <scope>NUCLEOTIDE SEQUENCE</scope>
    <source>
        <strain evidence="3">HN-11 Male</strain>
        <tissue evidence="3">Kidney and liver</tissue>
    </source>
</reference>
<dbReference type="GO" id="GO:0031623">
    <property type="term" value="P:receptor internalization"/>
    <property type="evidence" value="ECO:0007669"/>
    <property type="project" value="TreeGrafter"/>
</dbReference>
<keyword evidence="4" id="KW-1185">Reference proteome</keyword>
<dbReference type="Pfam" id="PF01031">
    <property type="entry name" value="Dynamin_M"/>
    <property type="match status" value="1"/>
</dbReference>
<dbReference type="OrthoDB" id="5061070at2759"/>
<dbReference type="EMBL" id="WNTK01001158">
    <property type="protein sequence ID" value="KAG9467852.1"/>
    <property type="molecule type" value="Genomic_DNA"/>
</dbReference>
<dbReference type="InterPro" id="IPR003130">
    <property type="entry name" value="GED"/>
</dbReference>
<evidence type="ECO:0000313" key="4">
    <source>
        <dbReference type="Proteomes" id="UP000770717"/>
    </source>
</evidence>
<dbReference type="AlphaFoldDB" id="A0A8J6EER9"/>
<dbReference type="GO" id="GO:0051607">
    <property type="term" value="P:defense response to virus"/>
    <property type="evidence" value="ECO:0007669"/>
    <property type="project" value="TreeGrafter"/>
</dbReference>
<dbReference type="SMART" id="SM00302">
    <property type="entry name" value="GED"/>
    <property type="match status" value="1"/>
</dbReference>
<evidence type="ECO:0000313" key="3">
    <source>
        <dbReference type="EMBL" id="KAG9467852.1"/>
    </source>
</evidence>
<comment type="caution">
    <text evidence="3">The sequence shown here is derived from an EMBL/GenBank/DDBJ whole genome shotgun (WGS) entry which is preliminary data.</text>
</comment>
<accession>A0A8J6EER9</accession>
<name>A0A8J6EER9_ELECQ</name>
<gene>
    <name evidence="3" type="ORF">GDO78_014178</name>
</gene>
<feature type="coiled-coil region" evidence="1">
    <location>
        <begin position="188"/>
        <end position="218"/>
    </location>
</feature>
<evidence type="ECO:0000259" key="2">
    <source>
        <dbReference type="PROSITE" id="PS51388"/>
    </source>
</evidence>
<dbReference type="Pfam" id="PF02212">
    <property type="entry name" value="GED"/>
    <property type="match status" value="1"/>
</dbReference>
<dbReference type="PANTHER" id="PTHR11566:SF231">
    <property type="entry name" value="INTERFERON-INDUCED GTP-BINDING PROTEIN MX"/>
    <property type="match status" value="1"/>
</dbReference>
<feature type="domain" description="GED" evidence="2">
    <location>
        <begin position="136"/>
        <end position="225"/>
    </location>
</feature>
<dbReference type="GO" id="GO:0003924">
    <property type="term" value="F:GTPase activity"/>
    <property type="evidence" value="ECO:0007669"/>
    <property type="project" value="InterPro"/>
</dbReference>
<dbReference type="PANTHER" id="PTHR11566">
    <property type="entry name" value="DYNAMIN"/>
    <property type="match status" value="1"/>
</dbReference>
<keyword evidence="1" id="KW-0175">Coiled coil</keyword>
<dbReference type="GO" id="GO:0098793">
    <property type="term" value="C:presynapse"/>
    <property type="evidence" value="ECO:0007669"/>
    <property type="project" value="GOC"/>
</dbReference>
<dbReference type="InterPro" id="IPR020850">
    <property type="entry name" value="GED_dom"/>
</dbReference>
<sequence>MDLPLYRGREPTGFVNYKTFENIARSQVQTFEEPAIDTLNEISELVRSTFNDIALKHFCHYHNLYSSAKGKLEEICSEQQKEAEKEIHRQFKREQIIYCRDNLYTAPQSYVQRNTSSTFFDQETLKTPKTNVEMSVELMSQHMQEYLKTMTARLSKQIPLIILHCMLHECADKLEAQMLLLLQDKENINMLLVEKEDLVRERQNLNDQIKRLQAAQKRVAKFPYK</sequence>
<dbReference type="Gene3D" id="1.20.120.1240">
    <property type="entry name" value="Dynamin, middle domain"/>
    <property type="match status" value="1"/>
</dbReference>
<dbReference type="GO" id="GO:0005737">
    <property type="term" value="C:cytoplasm"/>
    <property type="evidence" value="ECO:0007669"/>
    <property type="project" value="TreeGrafter"/>
</dbReference>
<evidence type="ECO:0000256" key="1">
    <source>
        <dbReference type="SAM" id="Coils"/>
    </source>
</evidence>